<evidence type="ECO:0000313" key="3">
    <source>
        <dbReference type="EMBL" id="KWV42287.1"/>
    </source>
</evidence>
<sequence>MSARLIIALALAGIVGFGAGVGWTRWQMSAAQATAGTAVQPSSDDARRERREKFFGGDTDRNIRGGQELKPRW</sequence>
<protein>
    <submittedName>
        <fullName evidence="3">Entry exclusion protein TrbK</fullName>
    </submittedName>
</protein>
<organism evidence="3 4">
    <name type="scientific">Rhizobium altiplani</name>
    <dbReference type="NCBI Taxonomy" id="1864509"/>
    <lineage>
        <taxon>Bacteria</taxon>
        <taxon>Pseudomonadati</taxon>
        <taxon>Pseudomonadota</taxon>
        <taxon>Alphaproteobacteria</taxon>
        <taxon>Hyphomicrobiales</taxon>
        <taxon>Rhizobiaceae</taxon>
        <taxon>Rhizobium/Agrobacterium group</taxon>
        <taxon>Rhizobium</taxon>
    </lineage>
</organism>
<dbReference type="OrthoDB" id="8117029at2"/>
<feature type="compositionally biased region" description="Polar residues" evidence="1">
    <location>
        <begin position="32"/>
        <end position="43"/>
    </location>
</feature>
<keyword evidence="4" id="KW-1185">Reference proteome</keyword>
<accession>A0A120FF63</accession>
<dbReference type="NCBIfam" id="TIGR04361">
    <property type="entry name" value="TrbK_Ti"/>
    <property type="match status" value="1"/>
</dbReference>
<gene>
    <name evidence="3" type="ORF">AS026_20845</name>
</gene>
<dbReference type="InterPro" id="IPR024475">
    <property type="entry name" value="TrbJ/K_C"/>
</dbReference>
<dbReference type="AlphaFoldDB" id="A0A120FF63"/>
<feature type="compositionally biased region" description="Basic and acidic residues" evidence="1">
    <location>
        <begin position="44"/>
        <end position="73"/>
    </location>
</feature>
<dbReference type="RefSeq" id="WP_028748919.1">
    <property type="nucleotide sequence ID" value="NZ_LNCD01000136.1"/>
</dbReference>
<evidence type="ECO:0000256" key="1">
    <source>
        <dbReference type="SAM" id="MobiDB-lite"/>
    </source>
</evidence>
<dbReference type="Proteomes" id="UP000068164">
    <property type="component" value="Unassembled WGS sequence"/>
</dbReference>
<proteinExistence type="predicted"/>
<evidence type="ECO:0000313" key="4">
    <source>
        <dbReference type="Proteomes" id="UP000068164"/>
    </source>
</evidence>
<dbReference type="EMBL" id="LNCD01000136">
    <property type="protein sequence ID" value="KWV42287.1"/>
    <property type="molecule type" value="Genomic_DNA"/>
</dbReference>
<feature type="region of interest" description="Disordered" evidence="1">
    <location>
        <begin position="32"/>
        <end position="73"/>
    </location>
</feature>
<feature type="domain" description="Type IV conjugative transfer protein TrbJ/K C-terminal" evidence="2">
    <location>
        <begin position="1"/>
        <end position="73"/>
    </location>
</feature>
<dbReference type="Pfam" id="PF10907">
    <property type="entry name" value="DUF2749"/>
    <property type="match status" value="1"/>
</dbReference>
<name>A0A120FF63_9HYPH</name>
<reference evidence="3 4" key="1">
    <citation type="submission" date="2015-11" db="EMBL/GenBank/DDBJ databases">
        <title>Draft Genome Sequence of the Strain BR 10423 (Rhizobium sp.) isolated from nodules of Mimosa pudica.</title>
        <authorList>
            <person name="Barauna A.C."/>
            <person name="Zilli J.E."/>
            <person name="Simoes-Araujo J.L."/>
            <person name="Reis V.M."/>
            <person name="James E.K."/>
            <person name="Reis F.B.Jr."/>
            <person name="Rouws L.F."/>
            <person name="Passos S.R."/>
            <person name="Gois S.R."/>
        </authorList>
    </citation>
    <scope>NUCLEOTIDE SEQUENCE [LARGE SCALE GENOMIC DNA]</scope>
    <source>
        <strain evidence="3 4">BR10423</strain>
    </source>
</reference>
<evidence type="ECO:0000259" key="2">
    <source>
        <dbReference type="Pfam" id="PF10907"/>
    </source>
</evidence>
<comment type="caution">
    <text evidence="3">The sequence shown here is derived from an EMBL/GenBank/DDBJ whole genome shotgun (WGS) entry which is preliminary data.</text>
</comment>
<dbReference type="InterPro" id="IPR020065">
    <property type="entry name" value="Conjugal_tfr_protein_TrbK"/>
</dbReference>